<dbReference type="EMBL" id="VSSQ01011991">
    <property type="protein sequence ID" value="MPM48194.1"/>
    <property type="molecule type" value="Genomic_DNA"/>
</dbReference>
<gene>
    <name evidence="1" type="ORF">SDC9_94918</name>
</gene>
<accession>A0A645AEU6</accession>
<dbReference type="AlphaFoldDB" id="A0A645AEU6"/>
<sequence>MFLFFRAFDIHVVFSSCGRLRILNSLTAYCDIRAILSDYAGKFQTFFPLFQYFLWLKVQRVRRDQTVGNASAFPLYGKTPARPMKVTVKALLHLISFQELHDFPAGIALVARRVMEKTKLFLLPRRFQGRLKPDELPEKNLLIVSPPLLLPVKPAPGTAQRGLPVKMAVVVQQAEGCKAVLCKKTFHFGSRGPPVIMVAFHQQFASRHGVQKGEIRHRLLQAHSPGDVSADNDRVSGGELLKPGAQFFRIALPVSAEDIHGLIASQG</sequence>
<evidence type="ECO:0000313" key="1">
    <source>
        <dbReference type="EMBL" id="MPM48194.1"/>
    </source>
</evidence>
<comment type="caution">
    <text evidence="1">The sequence shown here is derived from an EMBL/GenBank/DDBJ whole genome shotgun (WGS) entry which is preliminary data.</text>
</comment>
<reference evidence="1" key="1">
    <citation type="submission" date="2019-08" db="EMBL/GenBank/DDBJ databases">
        <authorList>
            <person name="Kucharzyk K."/>
            <person name="Murdoch R.W."/>
            <person name="Higgins S."/>
            <person name="Loffler F."/>
        </authorList>
    </citation>
    <scope>NUCLEOTIDE SEQUENCE</scope>
</reference>
<organism evidence="1">
    <name type="scientific">bioreactor metagenome</name>
    <dbReference type="NCBI Taxonomy" id="1076179"/>
    <lineage>
        <taxon>unclassified sequences</taxon>
        <taxon>metagenomes</taxon>
        <taxon>ecological metagenomes</taxon>
    </lineage>
</organism>
<name>A0A645AEU6_9ZZZZ</name>
<protein>
    <submittedName>
        <fullName evidence="1">Uncharacterized protein</fullName>
    </submittedName>
</protein>
<proteinExistence type="predicted"/>